<dbReference type="Gene3D" id="3.90.25.10">
    <property type="entry name" value="UDP-galactose 4-epimerase, domain 1"/>
    <property type="match status" value="1"/>
</dbReference>
<dbReference type="SUPFAM" id="SSF51735">
    <property type="entry name" value="NAD(P)-binding Rossmann-fold domains"/>
    <property type="match status" value="1"/>
</dbReference>
<gene>
    <name evidence="1" type="ORF">DI569_17115</name>
</gene>
<sequence>MLNCGYGRGFSVLEVLDAVDRVTNMTIERRLEGRRAGDPDALISDNSALMAEFPWQPRYADLGQIVDHALAWERKLSDIQKA</sequence>
<evidence type="ECO:0000313" key="2">
    <source>
        <dbReference type="Proteomes" id="UP000248597"/>
    </source>
</evidence>
<accession>A0A2W5KRC1</accession>
<protein>
    <submittedName>
        <fullName evidence="1">UDP-glucose 4-epimerase GalE</fullName>
    </submittedName>
</protein>
<dbReference type="Proteomes" id="UP000248597">
    <property type="component" value="Unassembled WGS sequence"/>
</dbReference>
<evidence type="ECO:0000313" key="1">
    <source>
        <dbReference type="EMBL" id="PZQ19642.1"/>
    </source>
</evidence>
<organism evidence="1 2">
    <name type="scientific">Sphingopyxis macrogoltabida</name>
    <name type="common">Sphingomonas macrogoltabidus</name>
    <dbReference type="NCBI Taxonomy" id="33050"/>
    <lineage>
        <taxon>Bacteria</taxon>
        <taxon>Pseudomonadati</taxon>
        <taxon>Pseudomonadota</taxon>
        <taxon>Alphaproteobacteria</taxon>
        <taxon>Sphingomonadales</taxon>
        <taxon>Sphingomonadaceae</taxon>
        <taxon>Sphingopyxis</taxon>
    </lineage>
</organism>
<dbReference type="AlphaFoldDB" id="A0A2W5KRC1"/>
<comment type="caution">
    <text evidence="1">The sequence shown here is derived from an EMBL/GenBank/DDBJ whole genome shotgun (WGS) entry which is preliminary data.</text>
</comment>
<dbReference type="InterPro" id="IPR036291">
    <property type="entry name" value="NAD(P)-bd_dom_sf"/>
</dbReference>
<reference evidence="1 2" key="1">
    <citation type="submission" date="2017-08" db="EMBL/GenBank/DDBJ databases">
        <title>Infants hospitalized years apart are colonized by the same room-sourced microbial strains.</title>
        <authorList>
            <person name="Brooks B."/>
            <person name="Olm M.R."/>
            <person name="Firek B.A."/>
            <person name="Baker R."/>
            <person name="Thomas B.C."/>
            <person name="Morowitz M.J."/>
            <person name="Banfield J.F."/>
        </authorList>
    </citation>
    <scope>NUCLEOTIDE SEQUENCE [LARGE SCALE GENOMIC DNA]</scope>
    <source>
        <strain evidence="1">S2_005_003_R2_47</strain>
    </source>
</reference>
<proteinExistence type="predicted"/>
<feature type="non-terminal residue" evidence="1">
    <location>
        <position position="1"/>
    </location>
</feature>
<dbReference type="EMBL" id="QFPJ01000148">
    <property type="protein sequence ID" value="PZQ19642.1"/>
    <property type="molecule type" value="Genomic_DNA"/>
</dbReference>
<name>A0A2W5KRC1_SPHMC</name>